<reference evidence="5" key="4">
    <citation type="submission" date="2023-01" db="EMBL/GenBank/DDBJ databases">
        <title>Draft genome sequence of Methylobacterium brachythecii strain NBRC 107710.</title>
        <authorList>
            <person name="Sun Q."/>
            <person name="Mori K."/>
        </authorList>
    </citation>
    <scope>NUCLEOTIDE SEQUENCE</scope>
    <source>
        <strain evidence="5">NBRC 107710</strain>
    </source>
</reference>
<dbReference type="SUPFAM" id="SSF46785">
    <property type="entry name" value="Winged helix' DNA-binding domain"/>
    <property type="match status" value="1"/>
</dbReference>
<evidence type="ECO:0000313" key="6">
    <source>
        <dbReference type="EMBL" id="MBB3903698.1"/>
    </source>
</evidence>
<keyword evidence="3" id="KW-0804">Transcription</keyword>
<dbReference type="Pfam" id="PF00392">
    <property type="entry name" value="GntR"/>
    <property type="match status" value="1"/>
</dbReference>
<evidence type="ECO:0000259" key="4">
    <source>
        <dbReference type="PROSITE" id="PS50949"/>
    </source>
</evidence>
<feature type="domain" description="HTH gntR-type" evidence="4">
    <location>
        <begin position="9"/>
        <end position="76"/>
    </location>
</feature>
<keyword evidence="8" id="KW-1185">Reference proteome</keyword>
<organism evidence="6 7">
    <name type="scientific">Methylobacterium brachythecii</name>
    <dbReference type="NCBI Taxonomy" id="1176177"/>
    <lineage>
        <taxon>Bacteria</taxon>
        <taxon>Pseudomonadati</taxon>
        <taxon>Pseudomonadota</taxon>
        <taxon>Alphaproteobacteria</taxon>
        <taxon>Hyphomicrobiales</taxon>
        <taxon>Methylobacteriaceae</taxon>
        <taxon>Methylobacterium</taxon>
    </lineage>
</organism>
<sequence>MGSVGRIRGQTEKLIRRSILQAIFEQRMPPGARLTEDALADTFEVSRTIIRQVIARLAQDGILIKDSSGATHIASPSRQEAKQILDVRRMIEPKVVRTLADRAADLSFADLQAHLEAEDKARKQNDRGGLVRLTGEFHLLLVQHTQNAILVRLMTELQALICLAILLYASGEDACPEDEHRRIVDAIRAGDGARAEHLMLHHLDHIERDLKLDDLRPDVQIESALTWLSGRRSGD</sequence>
<evidence type="ECO:0000256" key="2">
    <source>
        <dbReference type="ARBA" id="ARBA00023125"/>
    </source>
</evidence>
<comment type="caution">
    <text evidence="6">The sequence shown here is derived from an EMBL/GenBank/DDBJ whole genome shotgun (WGS) entry which is preliminary data.</text>
</comment>
<dbReference type="InterPro" id="IPR011711">
    <property type="entry name" value="GntR_C"/>
</dbReference>
<evidence type="ECO:0000313" key="8">
    <source>
        <dbReference type="Proteomes" id="UP001156881"/>
    </source>
</evidence>
<reference evidence="6 7" key="3">
    <citation type="submission" date="2020-08" db="EMBL/GenBank/DDBJ databases">
        <title>Genomic Encyclopedia of Type Strains, Phase IV (KMG-IV): sequencing the most valuable type-strain genomes for metagenomic binning, comparative biology and taxonomic classification.</title>
        <authorList>
            <person name="Goeker M."/>
        </authorList>
    </citation>
    <scope>NUCLEOTIDE SEQUENCE [LARGE SCALE GENOMIC DNA]</scope>
    <source>
        <strain evidence="6 7">DSM 24105</strain>
    </source>
</reference>
<dbReference type="SMART" id="SM00895">
    <property type="entry name" value="FCD"/>
    <property type="match status" value="1"/>
</dbReference>
<dbReference type="AlphaFoldDB" id="A0A7W6AHZ2"/>
<dbReference type="SUPFAM" id="SSF48008">
    <property type="entry name" value="GntR ligand-binding domain-like"/>
    <property type="match status" value="1"/>
</dbReference>
<proteinExistence type="predicted"/>
<dbReference type="InterPro" id="IPR036390">
    <property type="entry name" value="WH_DNA-bd_sf"/>
</dbReference>
<dbReference type="Pfam" id="PF07729">
    <property type="entry name" value="FCD"/>
    <property type="match status" value="1"/>
</dbReference>
<evidence type="ECO:0000313" key="7">
    <source>
        <dbReference type="Proteomes" id="UP000517759"/>
    </source>
</evidence>
<dbReference type="EMBL" id="BSPG01000010">
    <property type="protein sequence ID" value="GLS44269.1"/>
    <property type="molecule type" value="Genomic_DNA"/>
</dbReference>
<dbReference type="InterPro" id="IPR000524">
    <property type="entry name" value="Tscrpt_reg_HTH_GntR"/>
</dbReference>
<dbReference type="GO" id="GO:0003700">
    <property type="term" value="F:DNA-binding transcription factor activity"/>
    <property type="evidence" value="ECO:0007669"/>
    <property type="project" value="InterPro"/>
</dbReference>
<dbReference type="PROSITE" id="PS50949">
    <property type="entry name" value="HTH_GNTR"/>
    <property type="match status" value="1"/>
</dbReference>
<dbReference type="Gene3D" id="1.10.10.10">
    <property type="entry name" value="Winged helix-like DNA-binding domain superfamily/Winged helix DNA-binding domain"/>
    <property type="match status" value="1"/>
</dbReference>
<dbReference type="EMBL" id="JACIDN010000005">
    <property type="protein sequence ID" value="MBB3903698.1"/>
    <property type="molecule type" value="Genomic_DNA"/>
</dbReference>
<dbReference type="GO" id="GO:0003677">
    <property type="term" value="F:DNA binding"/>
    <property type="evidence" value="ECO:0007669"/>
    <property type="project" value="UniProtKB-KW"/>
</dbReference>
<keyword evidence="2 6" id="KW-0238">DNA-binding</keyword>
<dbReference type="InterPro" id="IPR008920">
    <property type="entry name" value="TF_FadR/GntR_C"/>
</dbReference>
<dbReference type="RefSeq" id="WP_183506830.1">
    <property type="nucleotide sequence ID" value="NZ_BSPG01000010.1"/>
</dbReference>
<gene>
    <name evidence="5" type="ORF">GCM10007884_22570</name>
    <name evidence="6" type="ORF">GGR33_003207</name>
</gene>
<protein>
    <submittedName>
        <fullName evidence="5 6">GntR family transcriptional regulator</fullName>
    </submittedName>
</protein>
<evidence type="ECO:0000313" key="5">
    <source>
        <dbReference type="EMBL" id="GLS44269.1"/>
    </source>
</evidence>
<reference evidence="8" key="2">
    <citation type="journal article" date="2019" name="Int. J. Syst. Evol. Microbiol.">
        <title>The Global Catalogue of Microorganisms (GCM) 10K type strain sequencing project: providing services to taxonomists for standard genome sequencing and annotation.</title>
        <authorList>
            <consortium name="The Broad Institute Genomics Platform"/>
            <consortium name="The Broad Institute Genome Sequencing Center for Infectious Disease"/>
            <person name="Wu L."/>
            <person name="Ma J."/>
        </authorList>
    </citation>
    <scope>NUCLEOTIDE SEQUENCE [LARGE SCALE GENOMIC DNA]</scope>
    <source>
        <strain evidence="8">NBRC 107710</strain>
    </source>
</reference>
<dbReference type="SMART" id="SM00345">
    <property type="entry name" value="HTH_GNTR"/>
    <property type="match status" value="1"/>
</dbReference>
<dbReference type="PANTHER" id="PTHR43537">
    <property type="entry name" value="TRANSCRIPTIONAL REGULATOR, GNTR FAMILY"/>
    <property type="match status" value="1"/>
</dbReference>
<evidence type="ECO:0000256" key="3">
    <source>
        <dbReference type="ARBA" id="ARBA00023163"/>
    </source>
</evidence>
<dbReference type="Proteomes" id="UP001156881">
    <property type="component" value="Unassembled WGS sequence"/>
</dbReference>
<accession>A0A7W6AHZ2</accession>
<reference evidence="5" key="1">
    <citation type="journal article" date="2014" name="Int. J. Syst. Evol. Microbiol.">
        <title>Complete genome of a new Firmicutes species belonging to the dominant human colonic microbiota ('Ruminococcus bicirculans') reveals two chromosomes and a selective capacity to utilize plant glucans.</title>
        <authorList>
            <consortium name="NISC Comparative Sequencing Program"/>
            <person name="Wegmann U."/>
            <person name="Louis P."/>
            <person name="Goesmann A."/>
            <person name="Henrissat B."/>
            <person name="Duncan S.H."/>
            <person name="Flint H.J."/>
        </authorList>
    </citation>
    <scope>NUCLEOTIDE SEQUENCE</scope>
    <source>
        <strain evidence="5">NBRC 107710</strain>
    </source>
</reference>
<keyword evidence="1" id="KW-0805">Transcription regulation</keyword>
<dbReference type="Proteomes" id="UP000517759">
    <property type="component" value="Unassembled WGS sequence"/>
</dbReference>
<evidence type="ECO:0000256" key="1">
    <source>
        <dbReference type="ARBA" id="ARBA00023015"/>
    </source>
</evidence>
<dbReference type="Gene3D" id="1.20.120.530">
    <property type="entry name" value="GntR ligand-binding domain-like"/>
    <property type="match status" value="1"/>
</dbReference>
<name>A0A7W6AHZ2_9HYPH</name>
<dbReference type="InterPro" id="IPR036388">
    <property type="entry name" value="WH-like_DNA-bd_sf"/>
</dbReference>
<dbReference type="PANTHER" id="PTHR43537:SF53">
    <property type="entry name" value="HTH-TYPE TRANSCRIPTIONAL REPRESSOR NANR"/>
    <property type="match status" value="1"/>
</dbReference>